<feature type="compositionally biased region" description="Polar residues" evidence="1">
    <location>
        <begin position="865"/>
        <end position="874"/>
    </location>
</feature>
<comment type="caution">
    <text evidence="2">The sequence shown here is derived from an EMBL/GenBank/DDBJ whole genome shotgun (WGS) entry which is preliminary data.</text>
</comment>
<reference evidence="2" key="1">
    <citation type="journal article" date="2023" name="PhytoFront">
        <title>Draft Genome Resources of Seven Strains of Tilletia horrida, Causal Agent of Kernel Smut of Rice.</title>
        <authorList>
            <person name="Khanal S."/>
            <person name="Antony Babu S."/>
            <person name="Zhou X.G."/>
        </authorList>
    </citation>
    <scope>NUCLEOTIDE SEQUENCE</scope>
    <source>
        <strain evidence="2">TX3</strain>
    </source>
</reference>
<proteinExistence type="predicted"/>
<feature type="compositionally biased region" description="Polar residues" evidence="1">
    <location>
        <begin position="49"/>
        <end position="71"/>
    </location>
</feature>
<feature type="compositionally biased region" description="Low complexity" evidence="1">
    <location>
        <begin position="1005"/>
        <end position="1038"/>
    </location>
</feature>
<dbReference type="AlphaFoldDB" id="A0AAN6JQ28"/>
<feature type="region of interest" description="Disordered" evidence="1">
    <location>
        <begin position="839"/>
        <end position="874"/>
    </location>
</feature>
<feature type="region of interest" description="Disordered" evidence="1">
    <location>
        <begin position="1"/>
        <end position="116"/>
    </location>
</feature>
<evidence type="ECO:0000313" key="3">
    <source>
        <dbReference type="Proteomes" id="UP001176521"/>
    </source>
</evidence>
<sequence>MGSPSPFAPPYAYPGQGSAGSGGPAVARPSNSASDTGSDRNQKHRHSLDQASSSHISPPFTTAPQSAANADTTREDAYDAMDESADAHAGESSAQPAQGGTEGAEGSGKKTYKKRTHARRTCIRCQKLKTNCEKCVSRAAPCIVNDRRGPKAPPPGYRVQGQIALRSAGPGGQYEPDGLAEGFQPAEHFADGARTTLFPGGDDVIWHTTAGERLGHDDSTLDGGADGRAGGSGSGAGAGAGGDGLLAPAAQVFAVVRPLALLSHLVNGIISKSSVEFETNFGSPRCTFVNASRSTPYVLDIIEQRFELMLGWTPHLPSLQLMQHKALTPETSTADNRFLLSVAYYVSLMGERDAELITEARKLLKADVIASTLRVLTSLPASVDVAHGLVLLATHSTIDFEMDRSSTKDLIPGRGLIAAARTIAAAVDLSRAPVDIMVGTRGATGQLRRDERLDRLSRAALWMTICLQESHITLSRESLMNASLDRLYDVDERMLVAFEREATLLLNNRACAHIALAHRVRVFKKLDGQVRGMYLMGLPSSSYDGLLSKFRDLFAEFDQLRKAKDFAFVRFTGPVAEKIAAWLQIEMDGIEETICQRFSTYVSIGTFLPPPMIDTRAILRKHMTHESLRDFSNELFRRNEITVTRHLSLFAHMSHFLSAVPQVVTFAFTMRAAKVILEQSTARMIGWNAVPDNVETLELLITSAARALGGPSAGGNFEAAGAVSSGQDVPEASADMAPISLVGSGGRGRGRGRGRGGASKRGGGTGTGTGTVTGRGRGRGRGRGGRGGGRASDVGGSGESGSNDQFPFASGSRGLLTLDDPAHASPMGDLLAAAATRTGWNDEGPAPWPEAGASQGGPAAEQEPTLASLSAQERTETSGRAYSFSTRFPCGSAESVPLICTYLLHEIAIALNRRTKLFRLLNAQLNRSDAANVVAVGAAAMAAARATATDDAATSSAAALQASESALSGDPEAATSSSSAAAQPGQGAAVVAGSQPSTAAPAVPGSGQAGATGASRTTGSGANPLSASLLSTGAAAGPSGSGAPSGDGGASAVQSVLGGSADVSDVLAFSGLDDMSRAVLASIGFLVGGEGDAGAGVAGPSNSRDGAFANMGGAGTSHAPGTGDADLAAWDPFGPQAARSRLLLDSLQPASWIDAVFQAGGFTLNGEGLGDATQVG</sequence>
<dbReference type="EMBL" id="JAPDMQ010000286">
    <property type="protein sequence ID" value="KAK0528078.1"/>
    <property type="molecule type" value="Genomic_DNA"/>
</dbReference>
<protein>
    <submittedName>
        <fullName evidence="2">Uncharacterized protein</fullName>
    </submittedName>
</protein>
<keyword evidence="3" id="KW-1185">Reference proteome</keyword>
<name>A0AAN6JQ28_9BASI</name>
<feature type="compositionally biased region" description="Gly residues" evidence="1">
    <location>
        <begin position="1039"/>
        <end position="1049"/>
    </location>
</feature>
<organism evidence="2 3">
    <name type="scientific">Tilletia horrida</name>
    <dbReference type="NCBI Taxonomy" id="155126"/>
    <lineage>
        <taxon>Eukaryota</taxon>
        <taxon>Fungi</taxon>
        <taxon>Dikarya</taxon>
        <taxon>Basidiomycota</taxon>
        <taxon>Ustilaginomycotina</taxon>
        <taxon>Exobasidiomycetes</taxon>
        <taxon>Tilletiales</taxon>
        <taxon>Tilletiaceae</taxon>
        <taxon>Tilletia</taxon>
    </lineage>
</organism>
<gene>
    <name evidence="2" type="ORF">OC842_004671</name>
</gene>
<feature type="region of interest" description="Disordered" evidence="1">
    <location>
        <begin position="963"/>
        <end position="1052"/>
    </location>
</feature>
<feature type="compositionally biased region" description="Low complexity" evidence="1">
    <location>
        <begin position="973"/>
        <end position="996"/>
    </location>
</feature>
<evidence type="ECO:0000313" key="2">
    <source>
        <dbReference type="EMBL" id="KAK0528078.1"/>
    </source>
</evidence>
<evidence type="ECO:0000256" key="1">
    <source>
        <dbReference type="SAM" id="MobiDB-lite"/>
    </source>
</evidence>
<feature type="region of interest" description="Disordered" evidence="1">
    <location>
        <begin position="213"/>
        <end position="239"/>
    </location>
</feature>
<feature type="region of interest" description="Disordered" evidence="1">
    <location>
        <begin position="737"/>
        <end position="821"/>
    </location>
</feature>
<feature type="compositionally biased region" description="Pro residues" evidence="1">
    <location>
        <begin position="1"/>
        <end position="12"/>
    </location>
</feature>
<accession>A0AAN6JQ28</accession>
<feature type="compositionally biased region" description="Gly residues" evidence="1">
    <location>
        <begin position="755"/>
        <end position="775"/>
    </location>
</feature>
<feature type="compositionally biased region" description="Gly residues" evidence="1">
    <location>
        <begin position="785"/>
        <end position="799"/>
    </location>
</feature>
<dbReference type="Proteomes" id="UP001176521">
    <property type="component" value="Unassembled WGS sequence"/>
</dbReference>
<feature type="compositionally biased region" description="Gly residues" evidence="1">
    <location>
        <begin position="224"/>
        <end position="239"/>
    </location>
</feature>